<evidence type="ECO:0000256" key="5">
    <source>
        <dbReference type="ARBA" id="ARBA00013063"/>
    </source>
</evidence>
<sequence>MSVNRTGATRPTISTPSDVLDIAPVIPVVVIDDVAHAVPLAEALVQGGIPIIEITLRSSAALAAIERVASQVPGIVVGAGTVLGPAQVRQVVDAGAQFLVTPGSPPRLLESAIDSGLPLLPGASTLTEMLALAEAGLTVQKFFPAEASGGREYLSAVAGPCPQLRFCPTGGVSPRTAAGWLAMPNVGCVGGTWLTPQDAVVQQDWEQITGLARAAAAFRVGESVGVLAAQISISNPSTATSIPRRSR</sequence>
<accession>A0A916T7V8</accession>
<comment type="subunit">
    <text evidence="4">Homotrimer.</text>
</comment>
<dbReference type="SUPFAM" id="SSF51569">
    <property type="entry name" value="Aldolase"/>
    <property type="match status" value="1"/>
</dbReference>
<comment type="catalytic activity">
    <reaction evidence="1">
        <text>2-dehydro-3-deoxy-6-phospho-D-gluconate = D-glyceraldehyde 3-phosphate + pyruvate</text>
        <dbReference type="Rhea" id="RHEA:17089"/>
        <dbReference type="ChEBI" id="CHEBI:15361"/>
        <dbReference type="ChEBI" id="CHEBI:57569"/>
        <dbReference type="ChEBI" id="CHEBI:59776"/>
        <dbReference type="EC" id="4.1.2.14"/>
    </reaction>
</comment>
<name>A0A916T7V8_9MICO</name>
<evidence type="ECO:0000256" key="3">
    <source>
        <dbReference type="ARBA" id="ARBA00006906"/>
    </source>
</evidence>
<evidence type="ECO:0000313" key="8">
    <source>
        <dbReference type="EMBL" id="GGB35013.1"/>
    </source>
</evidence>
<keyword evidence="7" id="KW-0119">Carbohydrate metabolism</keyword>
<dbReference type="AlphaFoldDB" id="A0A916T7V8"/>
<dbReference type="CDD" id="cd00452">
    <property type="entry name" value="KDPG_aldolase"/>
    <property type="match status" value="1"/>
</dbReference>
<dbReference type="EC" id="4.1.2.14" evidence="5"/>
<dbReference type="RefSeq" id="WP_188837567.1">
    <property type="nucleotide sequence ID" value="NZ_BMHI01000004.1"/>
</dbReference>
<keyword evidence="9" id="KW-1185">Reference proteome</keyword>
<dbReference type="NCBIfam" id="NF004325">
    <property type="entry name" value="PRK05718.1"/>
    <property type="match status" value="1"/>
</dbReference>
<evidence type="ECO:0000256" key="7">
    <source>
        <dbReference type="ARBA" id="ARBA00023277"/>
    </source>
</evidence>
<reference evidence="8" key="1">
    <citation type="journal article" date="2014" name="Int. J. Syst. Evol. Microbiol.">
        <title>Complete genome sequence of Corynebacterium casei LMG S-19264T (=DSM 44701T), isolated from a smear-ripened cheese.</title>
        <authorList>
            <consortium name="US DOE Joint Genome Institute (JGI-PGF)"/>
            <person name="Walter F."/>
            <person name="Albersmeier A."/>
            <person name="Kalinowski J."/>
            <person name="Ruckert C."/>
        </authorList>
    </citation>
    <scope>NUCLEOTIDE SEQUENCE</scope>
    <source>
        <strain evidence="8">CGMCC 1.15085</strain>
    </source>
</reference>
<dbReference type="InterPro" id="IPR000887">
    <property type="entry name" value="Aldlse_KDPG_KHG"/>
</dbReference>
<dbReference type="PANTHER" id="PTHR30246">
    <property type="entry name" value="2-KETO-3-DEOXY-6-PHOSPHOGLUCONATE ALDOLASE"/>
    <property type="match status" value="1"/>
</dbReference>
<reference evidence="8" key="2">
    <citation type="submission" date="2020-09" db="EMBL/GenBank/DDBJ databases">
        <authorList>
            <person name="Sun Q."/>
            <person name="Zhou Y."/>
        </authorList>
    </citation>
    <scope>NUCLEOTIDE SEQUENCE</scope>
    <source>
        <strain evidence="8">CGMCC 1.15085</strain>
    </source>
</reference>
<evidence type="ECO:0000256" key="1">
    <source>
        <dbReference type="ARBA" id="ARBA00000654"/>
    </source>
</evidence>
<organism evidence="8 9">
    <name type="scientific">Flexivirga endophytica</name>
    <dbReference type="NCBI Taxonomy" id="1849103"/>
    <lineage>
        <taxon>Bacteria</taxon>
        <taxon>Bacillati</taxon>
        <taxon>Actinomycetota</taxon>
        <taxon>Actinomycetes</taxon>
        <taxon>Micrococcales</taxon>
        <taxon>Dermacoccaceae</taxon>
        <taxon>Flexivirga</taxon>
    </lineage>
</organism>
<protein>
    <recommendedName>
        <fullName evidence="5">2-dehydro-3-deoxy-phosphogluconate aldolase</fullName>
        <ecNumber evidence="5">4.1.2.14</ecNumber>
    </recommendedName>
</protein>
<gene>
    <name evidence="8" type="ORF">GCM10011492_27100</name>
</gene>
<evidence type="ECO:0000256" key="2">
    <source>
        <dbReference type="ARBA" id="ARBA00004736"/>
    </source>
</evidence>
<dbReference type="PROSITE" id="PS00159">
    <property type="entry name" value="ALDOLASE_KDPG_KHG_1"/>
    <property type="match status" value="1"/>
</dbReference>
<dbReference type="InterPro" id="IPR031337">
    <property type="entry name" value="KDPG/KHG_AS_1"/>
</dbReference>
<dbReference type="Proteomes" id="UP000636793">
    <property type="component" value="Unassembled WGS sequence"/>
</dbReference>
<dbReference type="EMBL" id="BMHI01000004">
    <property type="protein sequence ID" value="GGB35013.1"/>
    <property type="molecule type" value="Genomic_DNA"/>
</dbReference>
<dbReference type="GO" id="GO:0008675">
    <property type="term" value="F:2-dehydro-3-deoxy-phosphogluconate aldolase activity"/>
    <property type="evidence" value="ECO:0007669"/>
    <property type="project" value="UniProtKB-EC"/>
</dbReference>
<dbReference type="NCBIfam" id="TIGR01182">
    <property type="entry name" value="eda"/>
    <property type="match status" value="1"/>
</dbReference>
<comment type="caution">
    <text evidence="8">The sequence shown here is derived from an EMBL/GenBank/DDBJ whole genome shotgun (WGS) entry which is preliminary data.</text>
</comment>
<evidence type="ECO:0000256" key="6">
    <source>
        <dbReference type="ARBA" id="ARBA00023239"/>
    </source>
</evidence>
<proteinExistence type="inferred from homology"/>
<dbReference type="InterPro" id="IPR013785">
    <property type="entry name" value="Aldolase_TIM"/>
</dbReference>
<dbReference type="Gene3D" id="3.20.20.70">
    <property type="entry name" value="Aldolase class I"/>
    <property type="match status" value="1"/>
</dbReference>
<comment type="similarity">
    <text evidence="3">Belongs to the KHG/KDPG aldolase family.</text>
</comment>
<keyword evidence="6" id="KW-0456">Lyase</keyword>
<dbReference type="Pfam" id="PF01081">
    <property type="entry name" value="Aldolase"/>
    <property type="match status" value="1"/>
</dbReference>
<evidence type="ECO:0000256" key="4">
    <source>
        <dbReference type="ARBA" id="ARBA00011233"/>
    </source>
</evidence>
<dbReference type="PANTHER" id="PTHR30246:SF1">
    <property type="entry name" value="2-DEHYDRO-3-DEOXY-6-PHOSPHOGALACTONATE ALDOLASE-RELATED"/>
    <property type="match status" value="1"/>
</dbReference>
<evidence type="ECO:0000313" key="9">
    <source>
        <dbReference type="Proteomes" id="UP000636793"/>
    </source>
</evidence>
<comment type="pathway">
    <text evidence="2">Carbohydrate acid metabolism; 2-dehydro-3-deoxy-D-gluconate degradation; D-glyceraldehyde 3-phosphate and pyruvate from 2-dehydro-3-deoxy-D-gluconate: step 2/2.</text>
</comment>